<proteinExistence type="predicted"/>
<protein>
    <submittedName>
        <fullName evidence="1">Uncharacterized protein</fullName>
    </submittedName>
</protein>
<gene>
    <name evidence="1" type="ORF">RFI_39479</name>
</gene>
<comment type="caution">
    <text evidence="1">The sequence shown here is derived from an EMBL/GenBank/DDBJ whole genome shotgun (WGS) entry which is preliminary data.</text>
</comment>
<name>X6LBD7_RETFI</name>
<sequence>MYMHNQTSLLAIITTDGQCLVAQALSAFREIESPILQQEESKSFYSDVLCGDLKAFREKKNKAPFVTVFFSQNECVGKSHVITEMVKSLQLKEGHFVHIPINTPVLDTDFVVDRFASAPVTDDLMVFHINISTQAGKDVNTMMFQLLVLRYLTKSNGESFSVRKNHAFLVELPTQLSTTHKKTRLEDVFKWFYFFGDRIKELAIPSTEVFDELRDVRPKFAQFLKNELQLSPKEHFVLQYLDALDKGQLKNTQNPKDDWTYTTHPQIDRARMLQLINKYAPRAEHSLVQLKSFLQFMYRQLVQVYNFLTSKTKTSPSQSQSTAHCPFARNDRQLAGAIREHIACDMYQRLDEDKADEDEKYVVDESRGDEEFFLVKVWKKADPPMVLLNQIPISESIQVHMHKTTLVQDLQLTQMDNSLSLLSMNLDKNLHAHAQEWRLLRRLYKWDLYNFEEDLIKKQNSVKQVGVYQEDMTDQAKKLHLLLQICGGFKFNRPFLLFSKKNILSK</sequence>
<dbReference type="InterPro" id="IPR031248">
    <property type="entry name" value="RNF213"/>
</dbReference>
<dbReference type="GO" id="GO:0016887">
    <property type="term" value="F:ATP hydrolysis activity"/>
    <property type="evidence" value="ECO:0007669"/>
    <property type="project" value="InterPro"/>
</dbReference>
<dbReference type="PANTHER" id="PTHR22605:SF1">
    <property type="entry name" value="RZ-TYPE DOMAIN-CONTAINING PROTEIN"/>
    <property type="match status" value="1"/>
</dbReference>
<dbReference type="AlphaFoldDB" id="X6LBD7"/>
<dbReference type="Proteomes" id="UP000023152">
    <property type="component" value="Unassembled WGS sequence"/>
</dbReference>
<evidence type="ECO:0000313" key="1">
    <source>
        <dbReference type="EMBL" id="ETN98044.1"/>
    </source>
</evidence>
<evidence type="ECO:0000313" key="2">
    <source>
        <dbReference type="Proteomes" id="UP000023152"/>
    </source>
</evidence>
<dbReference type="GO" id="GO:0004842">
    <property type="term" value="F:ubiquitin-protein transferase activity"/>
    <property type="evidence" value="ECO:0007669"/>
    <property type="project" value="InterPro"/>
</dbReference>
<reference evidence="1 2" key="1">
    <citation type="journal article" date="2013" name="Curr. Biol.">
        <title>The Genome of the Foraminiferan Reticulomyxa filosa.</title>
        <authorList>
            <person name="Glockner G."/>
            <person name="Hulsmann N."/>
            <person name="Schleicher M."/>
            <person name="Noegel A.A."/>
            <person name="Eichinger L."/>
            <person name="Gallinger C."/>
            <person name="Pawlowski J."/>
            <person name="Sierra R."/>
            <person name="Euteneuer U."/>
            <person name="Pillet L."/>
            <person name="Moustafa A."/>
            <person name="Platzer M."/>
            <person name="Groth M."/>
            <person name="Szafranski K."/>
            <person name="Schliwa M."/>
        </authorList>
    </citation>
    <scope>NUCLEOTIDE SEQUENCE [LARGE SCALE GENOMIC DNA]</scope>
</reference>
<accession>X6LBD7</accession>
<dbReference type="PANTHER" id="PTHR22605">
    <property type="entry name" value="RZ-TYPE DOMAIN-CONTAINING PROTEIN"/>
    <property type="match status" value="1"/>
</dbReference>
<keyword evidence="2" id="KW-1185">Reference proteome</keyword>
<organism evidence="1 2">
    <name type="scientific">Reticulomyxa filosa</name>
    <dbReference type="NCBI Taxonomy" id="46433"/>
    <lineage>
        <taxon>Eukaryota</taxon>
        <taxon>Sar</taxon>
        <taxon>Rhizaria</taxon>
        <taxon>Retaria</taxon>
        <taxon>Foraminifera</taxon>
        <taxon>Monothalamids</taxon>
        <taxon>Reticulomyxidae</taxon>
        <taxon>Reticulomyxa</taxon>
    </lineage>
</organism>
<dbReference type="EMBL" id="ASPP01047817">
    <property type="protein sequence ID" value="ETN98044.1"/>
    <property type="molecule type" value="Genomic_DNA"/>
</dbReference>